<dbReference type="Proteomes" id="UP001562425">
    <property type="component" value="Unassembled WGS sequence"/>
</dbReference>
<accession>A0ABD1CQH8</accession>
<proteinExistence type="predicted"/>
<protein>
    <submittedName>
        <fullName evidence="1">Uncharacterized protein</fullName>
    </submittedName>
</protein>
<sequence length="84" mass="9280">MCYFCFAVQVGKRGKRKPKLQLQPPPALDKDDGILAAIESAVAGSNLDNSFDDVKLKPLVTNEQDVVALRKKRQRNLQKLGIGD</sequence>
<evidence type="ECO:0000313" key="1">
    <source>
        <dbReference type="EMBL" id="KAL1378628.1"/>
    </source>
</evidence>
<dbReference type="AlphaFoldDB" id="A0ABD1CQH8"/>
<reference evidence="1 2" key="1">
    <citation type="submission" date="2024-05" db="EMBL/GenBank/DDBJ databases">
        <title>Culex pipiens pipiens assembly and annotation.</title>
        <authorList>
            <person name="Alout H."/>
            <person name="Durand T."/>
        </authorList>
    </citation>
    <scope>NUCLEOTIDE SEQUENCE [LARGE SCALE GENOMIC DNA]</scope>
    <source>
        <strain evidence="1">HA-2024</strain>
        <tissue evidence="1">Whole body</tissue>
    </source>
</reference>
<gene>
    <name evidence="1" type="ORF">pipiens_015465</name>
</gene>
<keyword evidence="2" id="KW-1185">Reference proteome</keyword>
<organism evidence="1 2">
    <name type="scientific">Culex pipiens pipiens</name>
    <name type="common">Northern house mosquito</name>
    <dbReference type="NCBI Taxonomy" id="38569"/>
    <lineage>
        <taxon>Eukaryota</taxon>
        <taxon>Metazoa</taxon>
        <taxon>Ecdysozoa</taxon>
        <taxon>Arthropoda</taxon>
        <taxon>Hexapoda</taxon>
        <taxon>Insecta</taxon>
        <taxon>Pterygota</taxon>
        <taxon>Neoptera</taxon>
        <taxon>Endopterygota</taxon>
        <taxon>Diptera</taxon>
        <taxon>Nematocera</taxon>
        <taxon>Culicoidea</taxon>
        <taxon>Culicidae</taxon>
        <taxon>Culicinae</taxon>
        <taxon>Culicini</taxon>
        <taxon>Culex</taxon>
        <taxon>Culex</taxon>
    </lineage>
</organism>
<dbReference type="EMBL" id="JBEHCU010010200">
    <property type="protein sequence ID" value="KAL1378628.1"/>
    <property type="molecule type" value="Genomic_DNA"/>
</dbReference>
<evidence type="ECO:0000313" key="2">
    <source>
        <dbReference type="Proteomes" id="UP001562425"/>
    </source>
</evidence>
<comment type="caution">
    <text evidence="1">The sequence shown here is derived from an EMBL/GenBank/DDBJ whole genome shotgun (WGS) entry which is preliminary data.</text>
</comment>
<name>A0ABD1CQH8_CULPP</name>